<dbReference type="EMBL" id="LBVL01000005">
    <property type="protein sequence ID" value="KKQ85670.1"/>
    <property type="molecule type" value="Genomic_DNA"/>
</dbReference>
<name>A0A0G0LCR4_9BACT</name>
<feature type="transmembrane region" description="Helical" evidence="1">
    <location>
        <begin position="12"/>
        <end position="30"/>
    </location>
</feature>
<feature type="transmembrane region" description="Helical" evidence="1">
    <location>
        <begin position="174"/>
        <end position="195"/>
    </location>
</feature>
<evidence type="ECO:0000313" key="3">
    <source>
        <dbReference type="Proteomes" id="UP000034081"/>
    </source>
</evidence>
<reference evidence="2 3" key="1">
    <citation type="journal article" date="2015" name="Nature">
        <title>rRNA introns, odd ribosomes, and small enigmatic genomes across a large radiation of phyla.</title>
        <authorList>
            <person name="Brown C.T."/>
            <person name="Hug L.A."/>
            <person name="Thomas B.C."/>
            <person name="Sharon I."/>
            <person name="Castelle C.J."/>
            <person name="Singh A."/>
            <person name="Wilkins M.J."/>
            <person name="Williams K.H."/>
            <person name="Banfield J.F."/>
        </authorList>
    </citation>
    <scope>NUCLEOTIDE SEQUENCE [LARGE SCALE GENOMIC DNA]</scope>
</reference>
<feature type="transmembrane region" description="Helical" evidence="1">
    <location>
        <begin position="36"/>
        <end position="58"/>
    </location>
</feature>
<keyword evidence="1" id="KW-0812">Transmembrane</keyword>
<proteinExistence type="predicted"/>
<evidence type="ECO:0000256" key="1">
    <source>
        <dbReference type="SAM" id="Phobius"/>
    </source>
</evidence>
<feature type="transmembrane region" description="Helical" evidence="1">
    <location>
        <begin position="201"/>
        <end position="221"/>
    </location>
</feature>
<organism evidence="2 3">
    <name type="scientific">Candidatus Woesebacteria bacterium GW2011_GWB1_38_8</name>
    <dbReference type="NCBI Taxonomy" id="1618570"/>
    <lineage>
        <taxon>Bacteria</taxon>
        <taxon>Candidatus Woeseibacteriota</taxon>
    </lineage>
</organism>
<evidence type="ECO:0000313" key="2">
    <source>
        <dbReference type="EMBL" id="KKQ85670.1"/>
    </source>
</evidence>
<comment type="caution">
    <text evidence="2">The sequence shown here is derived from an EMBL/GenBank/DDBJ whole genome shotgun (WGS) entry which is preliminary data.</text>
</comment>
<keyword evidence="1" id="KW-1133">Transmembrane helix</keyword>
<dbReference type="Proteomes" id="UP000034081">
    <property type="component" value="Unassembled WGS sequence"/>
</dbReference>
<protein>
    <submittedName>
        <fullName evidence="2">Uncharacterized protein</fullName>
    </submittedName>
</protein>
<dbReference type="AlphaFoldDB" id="A0A0G0LCR4"/>
<gene>
    <name evidence="2" type="ORF">UT08_C0005G0121</name>
</gene>
<accession>A0A0G0LCR4</accession>
<sequence>MGKSYSSSPKRVLLISAIIFVVMFLVFAFARGKFELYGLGLGAFFGALFALFPLVFGLGQKVELSDKEINYSSNLLALFISKFKKRLLLSGVDEVRLGIPKFNRNQATFAAINISTTNDEITFNPDMFDNTTLHNLFQELKTRNPNIKFDNYALNLIEQGKDGAVFRKTVLGNFIWTALLIILIGLISLILFKLGVVSKEAVFVITGLQIIVVPLIFNRLVNIFKKTKSKKV</sequence>
<keyword evidence="1" id="KW-0472">Membrane</keyword>